<organism evidence="1 2">
    <name type="scientific">Serendipita vermifera MAFF 305830</name>
    <dbReference type="NCBI Taxonomy" id="933852"/>
    <lineage>
        <taxon>Eukaryota</taxon>
        <taxon>Fungi</taxon>
        <taxon>Dikarya</taxon>
        <taxon>Basidiomycota</taxon>
        <taxon>Agaricomycotina</taxon>
        <taxon>Agaricomycetes</taxon>
        <taxon>Sebacinales</taxon>
        <taxon>Serendipitaceae</taxon>
        <taxon>Serendipita</taxon>
    </lineage>
</organism>
<accession>A0A0C3BCU3</accession>
<keyword evidence="2" id="KW-1185">Reference proteome</keyword>
<evidence type="ECO:0000313" key="1">
    <source>
        <dbReference type="EMBL" id="KIM29271.1"/>
    </source>
</evidence>
<evidence type="ECO:0000313" key="2">
    <source>
        <dbReference type="Proteomes" id="UP000054097"/>
    </source>
</evidence>
<reference evidence="2" key="2">
    <citation type="submission" date="2015-01" db="EMBL/GenBank/DDBJ databases">
        <title>Evolutionary Origins and Diversification of the Mycorrhizal Mutualists.</title>
        <authorList>
            <consortium name="DOE Joint Genome Institute"/>
            <consortium name="Mycorrhizal Genomics Consortium"/>
            <person name="Kohler A."/>
            <person name="Kuo A."/>
            <person name="Nagy L.G."/>
            <person name="Floudas D."/>
            <person name="Copeland A."/>
            <person name="Barry K.W."/>
            <person name="Cichocki N."/>
            <person name="Veneault-Fourrey C."/>
            <person name="LaButti K."/>
            <person name="Lindquist E.A."/>
            <person name="Lipzen A."/>
            <person name="Lundell T."/>
            <person name="Morin E."/>
            <person name="Murat C."/>
            <person name="Riley R."/>
            <person name="Ohm R."/>
            <person name="Sun H."/>
            <person name="Tunlid A."/>
            <person name="Henrissat B."/>
            <person name="Grigoriev I.V."/>
            <person name="Hibbett D.S."/>
            <person name="Martin F."/>
        </authorList>
    </citation>
    <scope>NUCLEOTIDE SEQUENCE [LARGE SCALE GENOMIC DNA]</scope>
    <source>
        <strain evidence="2">MAFF 305830</strain>
    </source>
</reference>
<reference evidence="1 2" key="1">
    <citation type="submission" date="2014-04" db="EMBL/GenBank/DDBJ databases">
        <authorList>
            <consortium name="DOE Joint Genome Institute"/>
            <person name="Kuo A."/>
            <person name="Zuccaro A."/>
            <person name="Kohler A."/>
            <person name="Nagy L.G."/>
            <person name="Floudas D."/>
            <person name="Copeland A."/>
            <person name="Barry K.W."/>
            <person name="Cichocki N."/>
            <person name="Veneault-Fourrey C."/>
            <person name="LaButti K."/>
            <person name="Lindquist E.A."/>
            <person name="Lipzen A."/>
            <person name="Lundell T."/>
            <person name="Morin E."/>
            <person name="Murat C."/>
            <person name="Sun H."/>
            <person name="Tunlid A."/>
            <person name="Henrissat B."/>
            <person name="Grigoriev I.V."/>
            <person name="Hibbett D.S."/>
            <person name="Martin F."/>
            <person name="Nordberg H.P."/>
            <person name="Cantor M.N."/>
            <person name="Hua S.X."/>
        </authorList>
    </citation>
    <scope>NUCLEOTIDE SEQUENCE [LARGE SCALE GENOMIC DNA]</scope>
    <source>
        <strain evidence="1 2">MAFF 305830</strain>
    </source>
</reference>
<name>A0A0C3BCU3_SERVB</name>
<gene>
    <name evidence="1" type="ORF">M408DRAFT_121648</name>
</gene>
<sequence length="245" mass="27930">MRMMYYCASLPVVSCFIRPLWVRVWVSYSPTPLPLRTHCARPALISPRNMSSRIDLFANPFDTGNRFSQGGFPVMYTPGMHYSCLPYRLQRSSSLLFACPQRTHLSTAIAPTAPPMPSHHYQDQDEIGLFLQSSFPGYGGDRTAPKAHLRQFLETRAFRRHTHESDDLLQSPVFVEKCSTGGFECRWCRKKFSRAKLDAAVDCLRSHIGHQPYECTDSCSVNPAGCQARFHSRADLQSHRSRRRA</sequence>
<dbReference type="AlphaFoldDB" id="A0A0C3BCU3"/>
<evidence type="ECO:0008006" key="3">
    <source>
        <dbReference type="Google" id="ProtNLM"/>
    </source>
</evidence>
<dbReference type="EMBL" id="KN824289">
    <property type="protein sequence ID" value="KIM29271.1"/>
    <property type="molecule type" value="Genomic_DNA"/>
</dbReference>
<proteinExistence type="predicted"/>
<protein>
    <recommendedName>
        <fullName evidence="3">C2H2-type domain-containing protein</fullName>
    </recommendedName>
</protein>
<dbReference type="HOGENOM" id="CLU_1134156_0_0_1"/>
<dbReference type="Proteomes" id="UP000054097">
    <property type="component" value="Unassembled WGS sequence"/>
</dbReference>